<accession>S8DHI4</accession>
<reference evidence="1 2" key="1">
    <citation type="journal article" date="2012" name="Science">
        <title>The Paleozoic origin of enzymatic lignin decomposition reconstructed from 31 fungal genomes.</title>
        <authorList>
            <person name="Floudas D."/>
            <person name="Binder M."/>
            <person name="Riley R."/>
            <person name="Barry K."/>
            <person name="Blanchette R.A."/>
            <person name="Henrissat B."/>
            <person name="Martinez A.T."/>
            <person name="Otillar R."/>
            <person name="Spatafora J.W."/>
            <person name="Yadav J.S."/>
            <person name="Aerts A."/>
            <person name="Benoit I."/>
            <person name="Boyd A."/>
            <person name="Carlson A."/>
            <person name="Copeland A."/>
            <person name="Coutinho P.M."/>
            <person name="de Vries R.P."/>
            <person name="Ferreira P."/>
            <person name="Findley K."/>
            <person name="Foster B."/>
            <person name="Gaskell J."/>
            <person name="Glotzer D."/>
            <person name="Gorecki P."/>
            <person name="Heitman J."/>
            <person name="Hesse C."/>
            <person name="Hori C."/>
            <person name="Igarashi K."/>
            <person name="Jurgens J.A."/>
            <person name="Kallen N."/>
            <person name="Kersten P."/>
            <person name="Kohler A."/>
            <person name="Kuees U."/>
            <person name="Kumar T.K.A."/>
            <person name="Kuo A."/>
            <person name="LaButti K."/>
            <person name="Larrondo L.F."/>
            <person name="Lindquist E."/>
            <person name="Ling A."/>
            <person name="Lombard V."/>
            <person name="Lucas S."/>
            <person name="Lundell T."/>
            <person name="Martin R."/>
            <person name="McLaughlin D.J."/>
            <person name="Morgenstern I."/>
            <person name="Morin E."/>
            <person name="Murat C."/>
            <person name="Nagy L.G."/>
            <person name="Nolan M."/>
            <person name="Ohm R.A."/>
            <person name="Patyshakuliyeva A."/>
            <person name="Rokas A."/>
            <person name="Ruiz-Duenas F.J."/>
            <person name="Sabat G."/>
            <person name="Salamov A."/>
            <person name="Samejima M."/>
            <person name="Schmutz J."/>
            <person name="Slot J.C."/>
            <person name="St John F."/>
            <person name="Stenlid J."/>
            <person name="Sun H."/>
            <person name="Sun S."/>
            <person name="Syed K."/>
            <person name="Tsang A."/>
            <person name="Wiebenga A."/>
            <person name="Young D."/>
            <person name="Pisabarro A."/>
            <person name="Eastwood D.C."/>
            <person name="Martin F."/>
            <person name="Cullen D."/>
            <person name="Grigoriev I.V."/>
            <person name="Hibbett D.S."/>
        </authorList>
    </citation>
    <scope>NUCLEOTIDE SEQUENCE</scope>
    <source>
        <strain evidence="2">FP-58527</strain>
    </source>
</reference>
<dbReference type="Proteomes" id="UP000015241">
    <property type="component" value="Unassembled WGS sequence"/>
</dbReference>
<proteinExistence type="predicted"/>
<dbReference type="HOGENOM" id="CLU_1768098_0_0_1"/>
<dbReference type="OrthoDB" id="2591449at2759"/>
<gene>
    <name evidence="1" type="ORF">FOMPIDRAFT_1021036</name>
</gene>
<keyword evidence="2" id="KW-1185">Reference proteome</keyword>
<dbReference type="EMBL" id="KE504594">
    <property type="protein sequence ID" value="EPS92442.1"/>
    <property type="molecule type" value="Genomic_DNA"/>
</dbReference>
<sequence>MPLPELIYLPFVDRPDEVAQLMMRPPSAKLFALLAKVYYTGARKLTGTESAGAKDSLDPGVQGLCIMASRASPGSAFYATSPLRSRSPMPLEISVMGIPGHTRSTIRVRRTTCSWSVAQGTRSSPAFAHLSMRPALGSNRPDCVQSL</sequence>
<evidence type="ECO:0000313" key="2">
    <source>
        <dbReference type="Proteomes" id="UP000015241"/>
    </source>
</evidence>
<name>S8DHI4_FOMSC</name>
<evidence type="ECO:0000313" key="1">
    <source>
        <dbReference type="EMBL" id="EPS92442.1"/>
    </source>
</evidence>
<dbReference type="AlphaFoldDB" id="S8DHI4"/>
<organism evidence="1 2">
    <name type="scientific">Fomitopsis schrenkii</name>
    <name type="common">Brown rot fungus</name>
    <dbReference type="NCBI Taxonomy" id="2126942"/>
    <lineage>
        <taxon>Eukaryota</taxon>
        <taxon>Fungi</taxon>
        <taxon>Dikarya</taxon>
        <taxon>Basidiomycota</taxon>
        <taxon>Agaricomycotina</taxon>
        <taxon>Agaricomycetes</taxon>
        <taxon>Polyporales</taxon>
        <taxon>Fomitopsis</taxon>
    </lineage>
</organism>
<protein>
    <submittedName>
        <fullName evidence="1">Uncharacterized protein</fullName>
    </submittedName>
</protein>
<dbReference type="InParanoid" id="S8DHI4"/>